<feature type="zinc finger region" description="UBR-type" evidence="9">
    <location>
        <begin position="116"/>
        <end position="188"/>
    </location>
</feature>
<dbReference type="SUPFAM" id="SSF46785">
    <property type="entry name" value="Winged helix' DNA-binding domain"/>
    <property type="match status" value="1"/>
</dbReference>
<feature type="region of interest" description="Disordered" evidence="11">
    <location>
        <begin position="1368"/>
        <end position="1387"/>
    </location>
</feature>
<evidence type="ECO:0000256" key="10">
    <source>
        <dbReference type="RuleBase" id="RU366018"/>
    </source>
</evidence>
<dbReference type="GO" id="GO:0005737">
    <property type="term" value="C:cytoplasm"/>
    <property type="evidence" value="ECO:0007669"/>
    <property type="project" value="TreeGrafter"/>
</dbReference>
<dbReference type="Proteomes" id="UP000603453">
    <property type="component" value="Unassembled WGS sequence"/>
</dbReference>
<evidence type="ECO:0000313" key="14">
    <source>
        <dbReference type="Proteomes" id="UP000603453"/>
    </source>
</evidence>
<dbReference type="GO" id="GO:0008270">
    <property type="term" value="F:zinc ion binding"/>
    <property type="evidence" value="ECO:0007669"/>
    <property type="project" value="UniProtKB-UniRule"/>
</dbReference>
<dbReference type="Gene3D" id="1.10.10.2670">
    <property type="entry name" value="E3 ubiquitin-protein ligase"/>
    <property type="match status" value="1"/>
</dbReference>
<evidence type="ECO:0000313" key="13">
    <source>
        <dbReference type="EMBL" id="KAG2202121.1"/>
    </source>
</evidence>
<evidence type="ECO:0000256" key="6">
    <source>
        <dbReference type="ARBA" id="ARBA00022786"/>
    </source>
</evidence>
<dbReference type="SMART" id="SM00396">
    <property type="entry name" value="ZnF_UBR1"/>
    <property type="match status" value="1"/>
</dbReference>
<keyword evidence="4 10" id="KW-0479">Metal-binding</keyword>
<dbReference type="EMBL" id="JAEPRD010000064">
    <property type="protein sequence ID" value="KAG2202121.1"/>
    <property type="molecule type" value="Genomic_DNA"/>
</dbReference>
<accession>A0A8H7R0H9</accession>
<dbReference type="Pfam" id="PF02207">
    <property type="entry name" value="zf-UBR"/>
    <property type="match status" value="1"/>
</dbReference>
<gene>
    <name evidence="13" type="ORF">INT47_008093</name>
</gene>
<comment type="similarity">
    <text evidence="8 10">Belongs to the E3 ubiquitin-protein ligase UBR1-like family.</text>
</comment>
<dbReference type="InterPro" id="IPR036390">
    <property type="entry name" value="WH_DNA-bd_sf"/>
</dbReference>
<dbReference type="Pfam" id="PF22960">
    <property type="entry name" value="WHD_UBR1"/>
    <property type="match status" value="1"/>
</dbReference>
<dbReference type="GO" id="GO:0000151">
    <property type="term" value="C:ubiquitin ligase complex"/>
    <property type="evidence" value="ECO:0007669"/>
    <property type="project" value="TreeGrafter"/>
</dbReference>
<dbReference type="InterPro" id="IPR014719">
    <property type="entry name" value="Ribosomal_bL12_C/ClpS-like"/>
</dbReference>
<keyword evidence="5 10" id="KW-0863">Zinc-finger</keyword>
<dbReference type="PANTHER" id="PTHR21497:SF24">
    <property type="entry name" value="E3 UBIQUITIN-PROTEIN LIGASE UBR1"/>
    <property type="match status" value="1"/>
</dbReference>
<feature type="region of interest" description="Disordered" evidence="11">
    <location>
        <begin position="1"/>
        <end position="21"/>
    </location>
</feature>
<dbReference type="GO" id="GO:0061630">
    <property type="term" value="F:ubiquitin protein ligase activity"/>
    <property type="evidence" value="ECO:0007669"/>
    <property type="project" value="UniProtKB-UniRule"/>
</dbReference>
<dbReference type="Pfam" id="PF02617">
    <property type="entry name" value="ClpS"/>
    <property type="match status" value="1"/>
</dbReference>
<evidence type="ECO:0000256" key="11">
    <source>
        <dbReference type="SAM" id="MobiDB-lite"/>
    </source>
</evidence>
<evidence type="ECO:0000256" key="5">
    <source>
        <dbReference type="ARBA" id="ARBA00022771"/>
    </source>
</evidence>
<dbReference type="CDD" id="cd16482">
    <property type="entry name" value="RING-H2_UBR1-like"/>
    <property type="match status" value="1"/>
</dbReference>
<feature type="region of interest" description="Disordered" evidence="11">
    <location>
        <begin position="282"/>
        <end position="302"/>
    </location>
</feature>
<dbReference type="GO" id="GO:0016567">
    <property type="term" value="P:protein ubiquitination"/>
    <property type="evidence" value="ECO:0007669"/>
    <property type="project" value="UniProtKB-UniRule"/>
</dbReference>
<proteinExistence type="inferred from homology"/>
<evidence type="ECO:0000256" key="4">
    <source>
        <dbReference type="ARBA" id="ARBA00022723"/>
    </source>
</evidence>
<organism evidence="13 14">
    <name type="scientific">Mucor saturninus</name>
    <dbReference type="NCBI Taxonomy" id="64648"/>
    <lineage>
        <taxon>Eukaryota</taxon>
        <taxon>Fungi</taxon>
        <taxon>Fungi incertae sedis</taxon>
        <taxon>Mucoromycota</taxon>
        <taxon>Mucoromycotina</taxon>
        <taxon>Mucoromycetes</taxon>
        <taxon>Mucorales</taxon>
        <taxon>Mucorineae</taxon>
        <taxon>Mucoraceae</taxon>
        <taxon>Mucor</taxon>
    </lineage>
</organism>
<keyword evidence="3 10" id="KW-0808">Transferase</keyword>
<keyword evidence="14" id="KW-1185">Reference proteome</keyword>
<dbReference type="InterPro" id="IPR044046">
    <property type="entry name" value="E3_ligase_UBR-like_C"/>
</dbReference>
<dbReference type="InterPro" id="IPR003126">
    <property type="entry name" value="Znf_UBR"/>
</dbReference>
<keyword evidence="7 10" id="KW-0862">Zinc</keyword>
<dbReference type="OrthoDB" id="26387at2759"/>
<dbReference type="FunFam" id="2.10.110.30:FF:000001">
    <property type="entry name" value="E3 ubiquitin-protein ligase UBR2 isoform 1"/>
    <property type="match status" value="1"/>
</dbReference>
<comment type="function">
    <text evidence="10">Ubiquitin ligase protein which is a component of the N-end rule pathway. Recognizes and binds to proteins bearing specific N-terminal residues that are destabilizing according to the N-end rule, leading to their ubiquitination and subsequent degradation.</text>
</comment>
<evidence type="ECO:0000256" key="8">
    <source>
        <dbReference type="ARBA" id="ARBA00046341"/>
    </source>
</evidence>
<comment type="pathway">
    <text evidence="2 10">Protein modification; protein ubiquitination.</text>
</comment>
<dbReference type="PROSITE" id="PS51157">
    <property type="entry name" value="ZF_UBR"/>
    <property type="match status" value="1"/>
</dbReference>
<dbReference type="GO" id="GO:0071596">
    <property type="term" value="P:ubiquitin-dependent protein catabolic process via the N-end rule pathway"/>
    <property type="evidence" value="ECO:0007669"/>
    <property type="project" value="UniProtKB-UniRule"/>
</dbReference>
<evidence type="ECO:0000256" key="7">
    <source>
        <dbReference type="ARBA" id="ARBA00022833"/>
    </source>
</evidence>
<dbReference type="InterPro" id="IPR003769">
    <property type="entry name" value="ClpS_core"/>
</dbReference>
<evidence type="ECO:0000256" key="9">
    <source>
        <dbReference type="PROSITE-ProRule" id="PRU00508"/>
    </source>
</evidence>
<name>A0A8H7R0H9_9FUNG</name>
<feature type="domain" description="UBR-type" evidence="12">
    <location>
        <begin position="116"/>
        <end position="188"/>
    </location>
</feature>
<dbReference type="PANTHER" id="PTHR21497">
    <property type="entry name" value="UBIQUITIN LIGASE E3 ALPHA-RELATED"/>
    <property type="match status" value="1"/>
</dbReference>
<feature type="compositionally biased region" description="Polar residues" evidence="11">
    <location>
        <begin position="1"/>
        <end position="10"/>
    </location>
</feature>
<evidence type="ECO:0000256" key="1">
    <source>
        <dbReference type="ARBA" id="ARBA00000900"/>
    </source>
</evidence>
<dbReference type="CDD" id="cd19673">
    <property type="entry name" value="UBR-box_UBR3"/>
    <property type="match status" value="1"/>
</dbReference>
<dbReference type="InterPro" id="IPR039164">
    <property type="entry name" value="UBR1-like"/>
</dbReference>
<evidence type="ECO:0000259" key="12">
    <source>
        <dbReference type="PROSITE" id="PS51157"/>
    </source>
</evidence>
<evidence type="ECO:0000256" key="3">
    <source>
        <dbReference type="ARBA" id="ARBA00022679"/>
    </source>
</evidence>
<dbReference type="InterPro" id="IPR055194">
    <property type="entry name" value="UBR1-like_WH"/>
</dbReference>
<dbReference type="Pfam" id="PF18995">
    <property type="entry name" value="PRT6_C"/>
    <property type="match status" value="1"/>
</dbReference>
<reference evidence="13" key="1">
    <citation type="submission" date="2020-12" db="EMBL/GenBank/DDBJ databases">
        <title>Metabolic potential, ecology and presence of endohyphal bacteria is reflected in genomic diversity of Mucoromycotina.</title>
        <authorList>
            <person name="Muszewska A."/>
            <person name="Okrasinska A."/>
            <person name="Steczkiewicz K."/>
            <person name="Drgas O."/>
            <person name="Orlowska M."/>
            <person name="Perlinska-Lenart U."/>
            <person name="Aleksandrzak-Piekarczyk T."/>
            <person name="Szatraj K."/>
            <person name="Zielenkiewicz U."/>
            <person name="Pilsyk S."/>
            <person name="Malc E."/>
            <person name="Mieczkowski P."/>
            <person name="Kruszewska J.S."/>
            <person name="Biernat P."/>
            <person name="Pawlowska J."/>
        </authorList>
    </citation>
    <scope>NUCLEOTIDE SEQUENCE</scope>
    <source>
        <strain evidence="13">WA0000017839</strain>
    </source>
</reference>
<dbReference type="EC" id="2.3.2.27" evidence="10"/>
<dbReference type="SUPFAM" id="SSF54736">
    <property type="entry name" value="ClpS-like"/>
    <property type="match status" value="1"/>
</dbReference>
<dbReference type="InterPro" id="IPR042065">
    <property type="entry name" value="E3_ELL-like"/>
</dbReference>
<comment type="catalytic activity">
    <reaction evidence="1 10">
        <text>S-ubiquitinyl-[E2 ubiquitin-conjugating enzyme]-L-cysteine + [acceptor protein]-L-lysine = [E2 ubiquitin-conjugating enzyme]-L-cysteine + N(6)-ubiquitinyl-[acceptor protein]-L-lysine.</text>
        <dbReference type="EC" id="2.3.2.27"/>
    </reaction>
</comment>
<sequence length="2229" mass="251981">MTLESSSSKMTTDRKPDSSTSLNLSDFLWQSPLIYNCHFDESAKQAILSRCYETLWMNNESIMNQYFFTSRQDLQESLIHQSHCHDGKEQGIVTDPTLWHTNAILPNQDLSSQKGRQCGHVFRKGEPVYRCRNCGLDDTCVFCSKCFHATNHDGHDILFSVSPGSGGCCDCGDPEAWKVPLQCKIHTSDKSNTYNDEPGSERSPLNPELVTAIRSTIASVLNFLLDTFALAPDEVALNSSTEDLVRENQEQRNILSRLGIPSQLPNEEGDTNMENIIDSTAVEEDVDMDKENSSNRISPVNTSKEDDGELYACIAWNDEAHAFSHVLESIMTATGWDWEKAKQIVDVIHVHGREIIAVSKDIAELRKIAAPLSAINLGVTIRPAKETFREQVCGLLVDWLNELVNGRKRFFENIHNGDAVIRNILSEELCAEWELRLPLALLTTGLRTNNNANDDGDDEDEDDMKDDMAMATSDIAEDVEMFEPDADADININSKPESPESFASSPIIYRNQCDIASIDWDPAAMVREYQQLRNAEVAFGESLTTSGSYKSASSEGKKPAVLNKETAYSAMGMQKEFEEKLRLDYFMLYDLKLWKEVRISLRELYISTLASSPHFKKILGKRLARNYARLAESFLLRDREPENSIILFSVQLLTVPTVSDLLVHNYYFFGLICSTLTAFFLTDRLYLLLPSDRAKYPSRINCESRAFRTRRYFNAFHDLRYIMNVDMIKQVLAQDPLYLRQYLDLISLFQGMNAQVCQKDTHVEYESEIWVNAFNVTLQIAKCCRQFSDCFSTLPNTTKQDKIDTATTVVRAVSRVLKKIMDWGKLDPEEEAADRAKRAAAPAGTAPPQKIYGATAQVFHTVTLRYTEPFEVIKYNVATQPVSFHHPLHWLLSGLLEYAHLLNDDVLNEAGWEGGFKKMIAMFSETNTASPVVLLPILDYPVRTIVFSSQIRAGVWVRNGYGIRNQAHHYRDISLRENTYDADVFLLQLGFVTIQPNRFLATLLDRFDLVSWFLGKNTHDYYDASQTVFMVEEILNLLIVIACERANVSGMSILDKIRREIVHNLCLGSSAYSELTKRIPERITEHPEFDRILGEVAKFKAPDGVNDHGLYELMDPYFSTVDTYFWHFSRNNREEAETILKARWKKENPAKKEEEFFILPKHNQIAPGPFQYLGDFLQSTVFAQLLFYAMWNVRMGDNHKSDTILDQTLYLLLLALTDENNSIVNQDGSGGFMQHVCDKRFMVELASAPGEEDAPKQTQELTLFDLMVLLQSEEQYDELTSRFIWIFRQLESKGPTKTRELVQDWKVKNAVQMREDAIKHENNGGIVELSEVEKKKLAAKERQKKIMAQFVQAQSQFMENNEDLYDDDDDDFADASETFGADSEDGSNPENLHQFCSYPTGTCIVCQEDVNDRSLPYGLLGLIQTSNIMRETPMDDNSLFNEIYAMGSNLDVDWQDRQCLVDDSDSISGFPAQLHKTGLYASSCGHLMHIKCFEVYCTSIDSRHSAQLTRNHPENRSRREFMCPLCKSLGNILLPVFWKGKKESFPGVIAKAHDSDFSDFYKTDVNQIVGKLKHTIIAASRAAQSKKRSSTATASRMKDVVAQLLPSLPIGGTTLNTGAAMTTATPAVRDWAPITLPTRHHVPTPLENMNNVGIDALPTLQDTTPNITERLNNVEEDPENDEEDTLLQKAINSGSQPPPDGKMGPFENETLHSSAAVSAPFIKKSYTRLLDVLGIIYQEICTDENEREMSTAAKNVDMLWGIMGYTIAGVEIAARGASKTVAKEHIITNTLFDQIPPQTQMLLRILSDTVMAYTTMMCPSESKSTVPSITMARVSMFSLGRIRQMFEISIDDVASLSAGGTEKLVLYDNAPILEDDPFMILTELSLHMVPLTQADIFPFVRTLLLAEFAKTAVGLLQDRLTRDSTSQHQTAASEPSQDIAAAKSFAYSLMNKLGFTNEQAHNSFEKFGSDASFCALLKFFVLPFLRRTLILMIVRFGLIIPPITEAQNTESELDCLMRVLHLPSFSDFLQPTHMTESLLHHWCSQHVRESERRIQLQEGRVTTFNTQQLISISLDLPTPIYLVALPKRLDRLFDESMRRVCQKCGTVPSDPALCLFCGTFVCAQSFCCAEDEEGECNLHTLECGGEIGIFLSVKRCVLILLHNGNGWFINAPYLDPHGEVDQGLRHGRPQYLNVKRYAEIRKLWLQHNIPIYVARQIEANYDIGGWTTL</sequence>
<comment type="caution">
    <text evidence="13">The sequence shown here is derived from an EMBL/GenBank/DDBJ whole genome shotgun (WGS) entry which is preliminary data.</text>
</comment>
<dbReference type="Gene3D" id="2.10.110.30">
    <property type="match status" value="1"/>
</dbReference>
<keyword evidence="6 10" id="KW-0833">Ubl conjugation pathway</keyword>
<evidence type="ECO:0000256" key="2">
    <source>
        <dbReference type="ARBA" id="ARBA00004906"/>
    </source>
</evidence>
<protein>
    <recommendedName>
        <fullName evidence="10">E3 ubiquitin-protein ligase</fullName>
        <ecNumber evidence="10">2.3.2.27</ecNumber>
    </recommendedName>
</protein>
<dbReference type="Gene3D" id="3.30.1390.10">
    <property type="match status" value="1"/>
</dbReference>
<dbReference type="UniPathway" id="UPA00143"/>